<dbReference type="InterPro" id="IPR001011">
    <property type="entry name" value="Acid_Pase_classA_bac"/>
</dbReference>
<dbReference type="eggNOG" id="COG0671">
    <property type="taxonomic scope" value="Bacteria"/>
</dbReference>
<reference evidence="5" key="1">
    <citation type="journal article" date="2013" name="Stand. Genomic Sci.">
        <title>Genome sequence of the thermophilic fresh-water bacterium Spirochaeta caldaria type strain (H1(T)), reclassification of Spirochaeta caldaria, Spirochaeta stenostrepta, and Spirochaeta zuelzerae in the genus Treponema as Treponema caldaria comb. nov., Treponema stenostrepta comb. nov., and Treponema zuelzerae comb. nov., and emendation of the genus Treponema.</title>
        <authorList>
            <person name="Abt B."/>
            <person name="Goker M."/>
            <person name="Scheuner C."/>
            <person name="Han C."/>
            <person name="Lu M."/>
            <person name="Misra M."/>
            <person name="Lapidus A."/>
            <person name="Nolan M."/>
            <person name="Lucas S."/>
            <person name="Hammon N."/>
            <person name="Deshpande S."/>
            <person name="Cheng J.F."/>
            <person name="Tapia R."/>
            <person name="Goodwin L.A."/>
            <person name="Pitluck S."/>
            <person name="Liolios K."/>
            <person name="Pagani I."/>
            <person name="Ivanova N."/>
            <person name="Mavromatis K."/>
            <person name="Mikhailova N."/>
            <person name="Huntemann M."/>
            <person name="Pati A."/>
            <person name="Chen A."/>
            <person name="Palaniappan K."/>
            <person name="Land M."/>
            <person name="Hauser L."/>
            <person name="Jeffries C.D."/>
            <person name="Rohde M."/>
            <person name="Spring S."/>
            <person name="Gronow S."/>
            <person name="Detter J.C."/>
            <person name="Bristow J."/>
            <person name="Eisen J.A."/>
            <person name="Markowitz V."/>
            <person name="Hugenholtz P."/>
            <person name="Kyrpides N.C."/>
            <person name="Woyke T."/>
            <person name="Klenk H.P."/>
        </authorList>
    </citation>
    <scope>NUCLEOTIDE SEQUENCE</scope>
    <source>
        <strain evidence="5">ATCC 51460 / DSM 7334 / H1</strain>
    </source>
</reference>
<dbReference type="Pfam" id="PF12951">
    <property type="entry name" value="PATR"/>
    <property type="match status" value="1"/>
</dbReference>
<dbReference type="Proteomes" id="UP000000503">
    <property type="component" value="Chromosome"/>
</dbReference>
<dbReference type="Pfam" id="PF01569">
    <property type="entry name" value="PAP2"/>
    <property type="match status" value="1"/>
</dbReference>
<evidence type="ECO:0000256" key="1">
    <source>
        <dbReference type="ARBA" id="ARBA00022729"/>
    </source>
</evidence>
<protein>
    <submittedName>
        <fullName evidence="4">Autotransporter-associated beta strand repeat protein</fullName>
    </submittedName>
</protein>
<accession>F8F425</accession>
<dbReference type="InterPro" id="IPR000326">
    <property type="entry name" value="PAP2/HPO"/>
</dbReference>
<feature type="domain" description="Phosphatidic acid phosphatase type 2/haloperoxidase" evidence="3">
    <location>
        <begin position="252"/>
        <end position="366"/>
    </location>
</feature>
<dbReference type="InterPro" id="IPR011050">
    <property type="entry name" value="Pectin_lyase_fold/virulence"/>
</dbReference>
<sequence length="675" mass="72878">MLNKQCIQRIIGVIISTGLMFLLSTCISTYKLQNEITSSSNVIPSITSSNNFRSEFTVPPEPVGVGYEDSVPIPEGIPAYVDYGATNQRGLASMATLETNAGVRVLAGMLSIWAPRPAADGKVYVDAGVTTNAEGPFTAITPSVWSGIPGDSTDGTILDRAIHDANIAYVEKITLARTAEQELAAYLDDRRGKSISISDALGPLAKVWLEGTRQWTTITGIPSDAKSVKYDDKGVNRGISSDKGNTDLGKAVDLLNINSVDASTEPAKRYYKYARPYRWSKKVIVAPSLVPAQSSSPSTDGGFPSGHVAEAWRDALTVAWLIPQRFQEMVTRAYVMGENRMLAGVHSPLDVIGGRILALAQVAYNMNKSENMALAAEAYMQTQKWLMTKVGASNFNQLYEYAHTTDLSKDPYADRRLNKITCERLFAPGFTRINILQKAATVPKGAEVLLSTRFPYLTDTQRRAVLKSTAYPAGYPIMDDTEGWGRINLFSAADGYGAFDGDVDVTMNASLGGFNSKDSWRNNITGKGKLTKRGTGILELWGTNSYTGGTVVIDGVLRVCNQKALGSGDVFLKGGTIEGTSFSEVEILGSYVQTGGVLKINLDDHGNGQFLVKGTVFITNGKLSIKFTGKAPAQGTLLNVIITDNLLGHFDEAVVEGYPRSRVLYTSKGLSILVE</sequence>
<feature type="transmembrane region" description="Helical" evidence="2">
    <location>
        <begin position="12"/>
        <end position="30"/>
    </location>
</feature>
<gene>
    <name evidence="4" type="ordered locus">Spica_1911</name>
</gene>
<keyword evidence="2" id="KW-0812">Transmembrane</keyword>
<evidence type="ECO:0000313" key="4">
    <source>
        <dbReference type="EMBL" id="AEJ20044.1"/>
    </source>
</evidence>
<keyword evidence="1" id="KW-0732">Signal</keyword>
<dbReference type="SMART" id="SM00014">
    <property type="entry name" value="acidPPc"/>
    <property type="match status" value="1"/>
</dbReference>
<dbReference type="NCBIfam" id="TIGR02601">
    <property type="entry name" value="autotrns_rpt"/>
    <property type="match status" value="1"/>
</dbReference>
<dbReference type="CDD" id="cd03397">
    <property type="entry name" value="PAP2_acid_phosphatase"/>
    <property type="match status" value="1"/>
</dbReference>
<dbReference type="eggNOG" id="COG4625">
    <property type="taxonomic scope" value="Bacteria"/>
</dbReference>
<dbReference type="GO" id="GO:0003993">
    <property type="term" value="F:acid phosphatase activity"/>
    <property type="evidence" value="ECO:0007669"/>
    <property type="project" value="InterPro"/>
</dbReference>
<dbReference type="Gene3D" id="1.20.144.10">
    <property type="entry name" value="Phosphatidic acid phosphatase type 2/haloperoxidase"/>
    <property type="match status" value="1"/>
</dbReference>
<dbReference type="GO" id="GO:0030288">
    <property type="term" value="C:outer membrane-bounded periplasmic space"/>
    <property type="evidence" value="ECO:0007669"/>
    <property type="project" value="InterPro"/>
</dbReference>
<keyword evidence="2" id="KW-0472">Membrane</keyword>
<proteinExistence type="predicted"/>
<evidence type="ECO:0000256" key="2">
    <source>
        <dbReference type="SAM" id="Phobius"/>
    </source>
</evidence>
<dbReference type="InterPro" id="IPR013425">
    <property type="entry name" value="Autotrns_rpt"/>
</dbReference>
<keyword evidence="5" id="KW-1185">Reference proteome</keyword>
<dbReference type="SUPFAM" id="SSF51126">
    <property type="entry name" value="Pectin lyase-like"/>
    <property type="match status" value="1"/>
</dbReference>
<dbReference type="STRING" id="744872.Spica_1911"/>
<dbReference type="AlphaFoldDB" id="F8F425"/>
<evidence type="ECO:0000259" key="3">
    <source>
        <dbReference type="SMART" id="SM00014"/>
    </source>
</evidence>
<dbReference type="RefSeq" id="WP_013969335.1">
    <property type="nucleotide sequence ID" value="NC_015732.1"/>
</dbReference>
<dbReference type="HOGENOM" id="CLU_016419_1_0_12"/>
<dbReference type="OrthoDB" id="9805301at2"/>
<dbReference type="KEGG" id="scd:Spica_1911"/>
<keyword evidence="2" id="KW-1133">Transmembrane helix</keyword>
<dbReference type="InterPro" id="IPR036938">
    <property type="entry name" value="PAP2/HPO_sf"/>
</dbReference>
<dbReference type="SUPFAM" id="SSF48317">
    <property type="entry name" value="Acid phosphatase/Vanadium-dependent haloperoxidase"/>
    <property type="match status" value="1"/>
</dbReference>
<organism evidence="4 5">
    <name type="scientific">Gracilinema caldarium (strain ATCC 51460 / DSM 7334 / H1)</name>
    <name type="common">Treponema caldarium</name>
    <dbReference type="NCBI Taxonomy" id="744872"/>
    <lineage>
        <taxon>Bacteria</taxon>
        <taxon>Pseudomonadati</taxon>
        <taxon>Spirochaetota</taxon>
        <taxon>Spirochaetia</taxon>
        <taxon>Spirochaetales</taxon>
        <taxon>Breznakiellaceae</taxon>
        <taxon>Gracilinema</taxon>
    </lineage>
</organism>
<evidence type="ECO:0000313" key="5">
    <source>
        <dbReference type="Proteomes" id="UP000000503"/>
    </source>
</evidence>
<name>F8F425_GRAC1</name>
<dbReference type="EMBL" id="CP002868">
    <property type="protein sequence ID" value="AEJ20044.1"/>
    <property type="molecule type" value="Genomic_DNA"/>
</dbReference>